<evidence type="ECO:0000256" key="2">
    <source>
        <dbReference type="ARBA" id="ARBA00022670"/>
    </source>
</evidence>
<evidence type="ECO:0000256" key="9">
    <source>
        <dbReference type="PROSITE-ProRule" id="PRU01211"/>
    </source>
</evidence>
<name>A0A0N5C2U2_STREA</name>
<dbReference type="Gene3D" id="3.40.390.10">
    <property type="entry name" value="Collagenase (Catalytic Domain)"/>
    <property type="match status" value="1"/>
</dbReference>
<feature type="binding site" evidence="9">
    <location>
        <position position="111"/>
    </location>
    <ligand>
        <name>Zn(2+)</name>
        <dbReference type="ChEBI" id="CHEBI:29105"/>
        <note>catalytic</note>
    </ligand>
</feature>
<evidence type="ECO:0000256" key="8">
    <source>
        <dbReference type="PROSITE-ProRule" id="PRU00059"/>
    </source>
</evidence>
<evidence type="ECO:0000259" key="11">
    <source>
        <dbReference type="PROSITE" id="PS01180"/>
    </source>
</evidence>
<dbReference type="Pfam" id="PF01400">
    <property type="entry name" value="Astacin"/>
    <property type="match status" value="1"/>
</dbReference>
<dbReference type="AlphaFoldDB" id="A0A0N5C2U2"/>
<feature type="domain" description="CUB" evidence="11">
    <location>
        <begin position="249"/>
        <end position="368"/>
    </location>
</feature>
<keyword evidence="3 9" id="KW-0479">Metal-binding</keyword>
<evidence type="ECO:0000256" key="1">
    <source>
        <dbReference type="ARBA" id="ARBA00022536"/>
    </source>
</evidence>
<dbReference type="InterPro" id="IPR000859">
    <property type="entry name" value="CUB_dom"/>
</dbReference>
<evidence type="ECO:0000259" key="12">
    <source>
        <dbReference type="PROSITE" id="PS51864"/>
    </source>
</evidence>
<keyword evidence="13" id="KW-1185">Reference proteome</keyword>
<evidence type="ECO:0000313" key="13">
    <source>
        <dbReference type="Proteomes" id="UP000046392"/>
    </source>
</evidence>
<dbReference type="InterPro" id="IPR034035">
    <property type="entry name" value="Astacin-like_dom"/>
</dbReference>
<keyword evidence="7 9" id="KW-1015">Disulfide bond</keyword>
<dbReference type="Gene3D" id="2.60.120.290">
    <property type="entry name" value="Spermadhesin, CUB domain"/>
    <property type="match status" value="1"/>
</dbReference>
<dbReference type="GO" id="GO:0006508">
    <property type="term" value="P:proteolysis"/>
    <property type="evidence" value="ECO:0007669"/>
    <property type="project" value="UniProtKB-KW"/>
</dbReference>
<feature type="domain" description="Peptidase M12A" evidence="12">
    <location>
        <begin position="19"/>
        <end position="214"/>
    </location>
</feature>
<feature type="binding site" evidence="9">
    <location>
        <position position="115"/>
    </location>
    <ligand>
        <name>Zn(2+)</name>
        <dbReference type="ChEBI" id="CHEBI:29105"/>
        <note>catalytic</note>
    </ligand>
</feature>
<evidence type="ECO:0000256" key="4">
    <source>
        <dbReference type="ARBA" id="ARBA00022801"/>
    </source>
</evidence>
<dbReference type="PROSITE" id="PS01180">
    <property type="entry name" value="CUB"/>
    <property type="match status" value="1"/>
</dbReference>
<dbReference type="CDD" id="cd04280">
    <property type="entry name" value="ZnMc_astacin_like"/>
    <property type="match status" value="1"/>
</dbReference>
<evidence type="ECO:0000256" key="10">
    <source>
        <dbReference type="RuleBase" id="RU361183"/>
    </source>
</evidence>
<dbReference type="PRINTS" id="PR00480">
    <property type="entry name" value="ASTACIN"/>
</dbReference>
<keyword evidence="5 9" id="KW-0862">Zinc</keyword>
<evidence type="ECO:0000256" key="3">
    <source>
        <dbReference type="ARBA" id="ARBA00022723"/>
    </source>
</evidence>
<dbReference type="GO" id="GO:0004222">
    <property type="term" value="F:metalloendopeptidase activity"/>
    <property type="evidence" value="ECO:0007669"/>
    <property type="project" value="UniProtKB-UniRule"/>
</dbReference>
<comment type="cofactor">
    <cofactor evidence="9 10">
        <name>Zn(2+)</name>
        <dbReference type="ChEBI" id="CHEBI:29105"/>
    </cofactor>
    <text evidence="9 10">Binds 1 zinc ion per subunit.</text>
</comment>
<dbReference type="WBParaSite" id="SPAL_0001229900.1">
    <property type="protein sequence ID" value="SPAL_0001229900.1"/>
    <property type="gene ID" value="SPAL_0001229900"/>
</dbReference>
<evidence type="ECO:0000313" key="14">
    <source>
        <dbReference type="WBParaSite" id="SPAL_0001229900.1"/>
    </source>
</evidence>
<dbReference type="Proteomes" id="UP000046392">
    <property type="component" value="Unplaced"/>
</dbReference>
<accession>A0A0N5C2U2</accession>
<reference evidence="14" key="1">
    <citation type="submission" date="2017-02" db="UniProtKB">
        <authorList>
            <consortium name="WormBaseParasite"/>
        </authorList>
    </citation>
    <scope>IDENTIFICATION</scope>
</reference>
<keyword evidence="6 9" id="KW-0482">Metalloprotease</keyword>
<evidence type="ECO:0000256" key="5">
    <source>
        <dbReference type="ARBA" id="ARBA00022833"/>
    </source>
</evidence>
<keyword evidence="1" id="KW-0245">EGF-like domain</keyword>
<dbReference type="GO" id="GO:0008270">
    <property type="term" value="F:zinc ion binding"/>
    <property type="evidence" value="ECO:0007669"/>
    <property type="project" value="UniProtKB-UniRule"/>
</dbReference>
<dbReference type="SMART" id="SM00235">
    <property type="entry name" value="ZnMc"/>
    <property type="match status" value="1"/>
</dbReference>
<dbReference type="InterPro" id="IPR035914">
    <property type="entry name" value="Sperma_CUB_dom_sf"/>
</dbReference>
<dbReference type="SUPFAM" id="SSF55486">
    <property type="entry name" value="Metalloproteases ('zincins'), catalytic domain"/>
    <property type="match status" value="1"/>
</dbReference>
<feature type="active site" evidence="9">
    <location>
        <position position="112"/>
    </location>
</feature>
<dbReference type="PANTHER" id="PTHR10127">
    <property type="entry name" value="DISCOIDIN, CUB, EGF, LAMININ , AND ZINC METALLOPROTEASE DOMAIN CONTAINING"/>
    <property type="match status" value="1"/>
</dbReference>
<evidence type="ECO:0000256" key="7">
    <source>
        <dbReference type="ARBA" id="ARBA00023157"/>
    </source>
</evidence>
<proteinExistence type="predicted"/>
<dbReference type="PANTHER" id="PTHR10127:SF802">
    <property type="entry name" value="ZINC METALLOPROTEINASE NAS-10"/>
    <property type="match status" value="1"/>
</dbReference>
<keyword evidence="2 9" id="KW-0645">Protease</keyword>
<dbReference type="EC" id="3.4.24.-" evidence="10"/>
<keyword evidence="4 9" id="KW-0378">Hydrolase</keyword>
<protein>
    <recommendedName>
        <fullName evidence="10">Metalloendopeptidase</fullName>
        <ecNumber evidence="10">3.4.24.-</ecNumber>
    </recommendedName>
</protein>
<dbReference type="PROSITE" id="PS51864">
    <property type="entry name" value="ASTACIN"/>
    <property type="match status" value="1"/>
</dbReference>
<feature type="disulfide bond" evidence="9">
    <location>
        <begin position="58"/>
        <end position="213"/>
    </location>
</feature>
<dbReference type="InterPro" id="IPR006026">
    <property type="entry name" value="Peptidase_Metallo"/>
</dbReference>
<dbReference type="Pfam" id="PF00431">
    <property type="entry name" value="CUB"/>
    <property type="match status" value="1"/>
</dbReference>
<dbReference type="InterPro" id="IPR001506">
    <property type="entry name" value="Peptidase_M12A"/>
</dbReference>
<dbReference type="SUPFAM" id="SSF49854">
    <property type="entry name" value="Spermadhesin, CUB domain"/>
    <property type="match status" value="1"/>
</dbReference>
<evidence type="ECO:0000256" key="6">
    <source>
        <dbReference type="ARBA" id="ARBA00023049"/>
    </source>
</evidence>
<organism evidence="13 14">
    <name type="scientific">Strongyloides papillosus</name>
    <name type="common">Intestinal threadworm</name>
    <dbReference type="NCBI Taxonomy" id="174720"/>
    <lineage>
        <taxon>Eukaryota</taxon>
        <taxon>Metazoa</taxon>
        <taxon>Ecdysozoa</taxon>
        <taxon>Nematoda</taxon>
        <taxon>Chromadorea</taxon>
        <taxon>Rhabditida</taxon>
        <taxon>Tylenchina</taxon>
        <taxon>Panagrolaimomorpha</taxon>
        <taxon>Strongyloidoidea</taxon>
        <taxon>Strongyloididae</taxon>
        <taxon>Strongyloides</taxon>
    </lineage>
</organism>
<sequence length="368" mass="43005">MSINKSSYDFNFESYRKKRKIIGNELKKWPSFIPVYIDKRLDHRLIIQALSIIEVETCVRFYLIDQILKGMSGIQFRSGEKCASIIGKSHDRELQKIFIADYCQTLGEIQHETLHALGIDHEHSRIDRNYYVSILLENVDESQIDDFRITSTRDSNTFGLSYDYGSIMHYDMYSHSKNKKPTIIPKYNLYKKTIGQIKELSFLDIKTLNLLYCKSKCSSFVIICHNNGYVNPNSCDRCICIEGFIGYNCLNFVENIPICGKSKYLAQYFPQKISAGGIVNCKYYLMTQKRAKIMIKIRFTSIHPHRRKICSPKNTLEIKYWEDKAVTGARFCGVNKNVVFYSYSNIVIIYFRSTDSRNRFKLMFAKKI</sequence>
<dbReference type="InterPro" id="IPR024079">
    <property type="entry name" value="MetalloPept_cat_dom_sf"/>
</dbReference>
<comment type="caution">
    <text evidence="8">Lacks conserved residue(s) required for the propagation of feature annotation.</text>
</comment>
<feature type="binding site" evidence="9">
    <location>
        <position position="121"/>
    </location>
    <ligand>
        <name>Zn(2+)</name>
        <dbReference type="ChEBI" id="CHEBI:29105"/>
        <note>catalytic</note>
    </ligand>
</feature>